<dbReference type="Proteomes" id="UP001549366">
    <property type="component" value="Unassembled WGS sequence"/>
</dbReference>
<name>A0ABV2SL63_9GAMM</name>
<gene>
    <name evidence="1" type="ORF">V5J35_003709</name>
</gene>
<sequence length="219" mass="24314">MNEDVLFKILSKKKKADLLMLLNSAWHVMGTNQRGEVFSAVVGEEQYDFPAAGDTVAAVKEFYDQSLAGDYYAPFDVNSKNFMDVPEETDAWFAHLDTLFIECTKLSRQGEYSAALEGFDMLYELTDAVDSGESIIFADEAGMWMFGGDEKTYYTAYLKAAASELDDDEFVEKALGVLQVDSIKSGMLKLYGVVKKLATSGQMEMIDAEVESRKLKVAG</sequence>
<organism evidence="1 2">
    <name type="scientific">Endozoicomonas lisbonensis</name>
    <dbReference type="NCBI Taxonomy" id="3120522"/>
    <lineage>
        <taxon>Bacteria</taxon>
        <taxon>Pseudomonadati</taxon>
        <taxon>Pseudomonadota</taxon>
        <taxon>Gammaproteobacteria</taxon>
        <taxon>Oceanospirillales</taxon>
        <taxon>Endozoicomonadaceae</taxon>
        <taxon>Endozoicomonas</taxon>
    </lineage>
</organism>
<reference evidence="1 2" key="1">
    <citation type="submission" date="2024-06" db="EMBL/GenBank/DDBJ databases">
        <title>Genomic Encyclopedia of Type Strains, Phase V (KMG-V): Genome sequencing to study the core and pangenomes of soil and plant-associated prokaryotes.</title>
        <authorList>
            <person name="Whitman W."/>
        </authorList>
    </citation>
    <scope>NUCLEOTIDE SEQUENCE [LARGE SCALE GENOMIC DNA]</scope>
    <source>
        <strain evidence="1 2">NE40</strain>
    </source>
</reference>
<comment type="caution">
    <text evidence="1">The sequence shown here is derived from an EMBL/GenBank/DDBJ whole genome shotgun (WGS) entry which is preliminary data.</text>
</comment>
<evidence type="ECO:0000313" key="2">
    <source>
        <dbReference type="Proteomes" id="UP001549366"/>
    </source>
</evidence>
<protein>
    <recommendedName>
        <fullName evidence="3">DUF4303 domain-containing protein</fullName>
    </recommendedName>
</protein>
<evidence type="ECO:0008006" key="3">
    <source>
        <dbReference type="Google" id="ProtNLM"/>
    </source>
</evidence>
<dbReference type="RefSeq" id="WP_354008595.1">
    <property type="nucleotide sequence ID" value="NZ_JBEWTA010000001.1"/>
</dbReference>
<evidence type="ECO:0000313" key="1">
    <source>
        <dbReference type="EMBL" id="MET4758517.1"/>
    </source>
</evidence>
<accession>A0ABV2SL63</accession>
<keyword evidence="2" id="KW-1185">Reference proteome</keyword>
<proteinExistence type="predicted"/>
<dbReference type="EMBL" id="JBEWTB010000002">
    <property type="protein sequence ID" value="MET4758517.1"/>
    <property type="molecule type" value="Genomic_DNA"/>
</dbReference>